<dbReference type="InterPro" id="IPR052018">
    <property type="entry name" value="PHP_domain"/>
</dbReference>
<dbReference type="InterPro" id="IPR016195">
    <property type="entry name" value="Pol/histidinol_Pase-like"/>
</dbReference>
<dbReference type="SUPFAM" id="SSF89550">
    <property type="entry name" value="PHP domain-like"/>
    <property type="match status" value="1"/>
</dbReference>
<dbReference type="OrthoDB" id="9804333at2"/>
<name>K2Q0K9_9FLAO</name>
<feature type="signal peptide" evidence="1">
    <location>
        <begin position="1"/>
        <end position="23"/>
    </location>
</feature>
<keyword evidence="4" id="KW-1185">Reference proteome</keyword>
<dbReference type="PANTHER" id="PTHR42924:SF3">
    <property type="entry name" value="POLYMERASE_HISTIDINOL PHOSPHATASE N-TERMINAL DOMAIN-CONTAINING PROTEIN"/>
    <property type="match status" value="1"/>
</dbReference>
<dbReference type="Gene3D" id="3.20.20.140">
    <property type="entry name" value="Metal-dependent hydrolases"/>
    <property type="match status" value="1"/>
</dbReference>
<evidence type="ECO:0000259" key="2">
    <source>
        <dbReference type="SMART" id="SM00481"/>
    </source>
</evidence>
<organism evidence="3 4">
    <name type="scientific">Galbibacter marinus</name>
    <dbReference type="NCBI Taxonomy" id="555500"/>
    <lineage>
        <taxon>Bacteria</taxon>
        <taxon>Pseudomonadati</taxon>
        <taxon>Bacteroidota</taxon>
        <taxon>Flavobacteriia</taxon>
        <taxon>Flavobacteriales</taxon>
        <taxon>Flavobacteriaceae</taxon>
        <taxon>Galbibacter</taxon>
    </lineage>
</organism>
<evidence type="ECO:0000313" key="4">
    <source>
        <dbReference type="Proteomes" id="UP000007364"/>
    </source>
</evidence>
<keyword evidence="1" id="KW-0732">Signal</keyword>
<dbReference type="Pfam" id="PF16392">
    <property type="entry name" value="DUF5001"/>
    <property type="match status" value="1"/>
</dbReference>
<sequence length="391" mass="44761">MTNLKITLRLLWCSLLCAGTLVGQETKERNTKIQLPDIPGYITLKADFHLHTVFSDGHVWPSFRVREAQRDGLDVISLTEHIDYEGFPDQIQYDREAGFEIAKKRAEKTDVLVIRGVEISPRVPPYHNNALFLTNVDNLPYDYMKDTQSTFVMKDNIKKKELMAPFLEVEKQGGFVFYNHPSYNWWDKKDKELFTDIHKELLSKGILGGVEVVNSGRYNLIGHRMAEKYNLTLIGNSDAHYEIEGSFKTHRPMTLVFAKQKTEASIKDALLNRRTMVYFDNLLVGRKPEAEPFFQNAVSVTTEKITTGKAPRLKVSITNNSDIPFDLTCTTDYIATNMPLGKIKVPAKETASFVLFPVWEYPEKLHIKTTVENILISPEEVLKTELIVDIE</sequence>
<comment type="caution">
    <text evidence="3">The sequence shown here is derived from an EMBL/GenBank/DDBJ whole genome shotgun (WGS) entry which is preliminary data.</text>
</comment>
<dbReference type="Proteomes" id="UP000007364">
    <property type="component" value="Unassembled WGS sequence"/>
</dbReference>
<keyword evidence="3" id="KW-0808">Transferase</keyword>
<feature type="chain" id="PRO_5003866710" evidence="1">
    <location>
        <begin position="24"/>
        <end position="391"/>
    </location>
</feature>
<dbReference type="InterPro" id="IPR004013">
    <property type="entry name" value="PHP_dom"/>
</dbReference>
<dbReference type="STRING" id="555500.I215_12728"/>
<dbReference type="GO" id="GO:0004534">
    <property type="term" value="F:5'-3' RNA exonuclease activity"/>
    <property type="evidence" value="ECO:0007669"/>
    <property type="project" value="TreeGrafter"/>
</dbReference>
<dbReference type="AlphaFoldDB" id="K2Q0K9"/>
<accession>K2Q0K9</accession>
<dbReference type="RefSeq" id="WP_008992384.1">
    <property type="nucleotide sequence ID" value="NZ_AMSG01000022.1"/>
</dbReference>
<dbReference type="SMART" id="SM00481">
    <property type="entry name" value="POLIIIAc"/>
    <property type="match status" value="1"/>
</dbReference>
<dbReference type="InterPro" id="IPR003141">
    <property type="entry name" value="Pol/His_phosphatase_N"/>
</dbReference>
<protein>
    <submittedName>
        <fullName evidence="3">Phosphotransferase domain-containing protein</fullName>
    </submittedName>
</protein>
<dbReference type="PATRIC" id="fig|555500.3.peg.2623"/>
<evidence type="ECO:0000313" key="3">
    <source>
        <dbReference type="EMBL" id="EKF54411.1"/>
    </source>
</evidence>
<dbReference type="eggNOG" id="COG0613">
    <property type="taxonomic scope" value="Bacteria"/>
</dbReference>
<proteinExistence type="predicted"/>
<dbReference type="PANTHER" id="PTHR42924">
    <property type="entry name" value="EXONUCLEASE"/>
    <property type="match status" value="1"/>
</dbReference>
<dbReference type="EMBL" id="AMSG01000022">
    <property type="protein sequence ID" value="EKF54411.1"/>
    <property type="molecule type" value="Genomic_DNA"/>
</dbReference>
<reference evidence="3 4" key="1">
    <citation type="journal article" date="2012" name="J. Bacteriol.">
        <title>Genome Sequence of Galbibacter marinum Type Strain ck-I2-15.</title>
        <authorList>
            <person name="Lai Q."/>
            <person name="Li C."/>
            <person name="Shao Z."/>
        </authorList>
    </citation>
    <scope>NUCLEOTIDE SEQUENCE [LARGE SCALE GENOMIC DNA]</scope>
    <source>
        <strain evidence="4">ck-I2-15</strain>
    </source>
</reference>
<evidence type="ECO:0000256" key="1">
    <source>
        <dbReference type="SAM" id="SignalP"/>
    </source>
</evidence>
<dbReference type="InterPro" id="IPR032165">
    <property type="entry name" value="DUF5001"/>
</dbReference>
<dbReference type="GO" id="GO:0016740">
    <property type="term" value="F:transferase activity"/>
    <property type="evidence" value="ECO:0007669"/>
    <property type="project" value="UniProtKB-KW"/>
</dbReference>
<dbReference type="GO" id="GO:0035312">
    <property type="term" value="F:5'-3' DNA exonuclease activity"/>
    <property type="evidence" value="ECO:0007669"/>
    <property type="project" value="TreeGrafter"/>
</dbReference>
<gene>
    <name evidence="3" type="ORF">I215_12728</name>
</gene>
<feature type="domain" description="Polymerase/histidinol phosphatase N-terminal" evidence="2">
    <location>
        <begin position="46"/>
        <end position="123"/>
    </location>
</feature>
<dbReference type="Pfam" id="PF02811">
    <property type="entry name" value="PHP"/>
    <property type="match status" value="1"/>
</dbReference>